<dbReference type="InterPro" id="IPR010921">
    <property type="entry name" value="Trp_repressor/repl_initiator"/>
</dbReference>
<gene>
    <name evidence="2" type="ORF">HKX02_19630</name>
</gene>
<keyword evidence="3" id="KW-1185">Reference proteome</keyword>
<dbReference type="GO" id="GO:0006270">
    <property type="term" value="P:DNA replication initiation"/>
    <property type="evidence" value="ECO:0007669"/>
    <property type="project" value="InterPro"/>
</dbReference>
<evidence type="ECO:0000259" key="1">
    <source>
        <dbReference type="SMART" id="SM00760"/>
    </source>
</evidence>
<proteinExistence type="predicted"/>
<dbReference type="Proteomes" id="UP000574931">
    <property type="component" value="Unassembled WGS sequence"/>
</dbReference>
<dbReference type="Gene3D" id="1.10.1750.10">
    <property type="match status" value="1"/>
</dbReference>
<accession>A0A849KUF4</accession>
<name>A0A849KUF4_9HYPH</name>
<evidence type="ECO:0000313" key="3">
    <source>
        <dbReference type="Proteomes" id="UP000574931"/>
    </source>
</evidence>
<sequence>MFAASYRRTESNPRTAAAIRAQRLREQEARQQSGAVTTPPRMEAKPVAVVKPAPVLSIGNSVAAPVDDCVIAQNVQRKWSQFLQALTNVVLPVESDVYRADFQKIVSRICRVFGVAPRDVVSSSCRHDLIMPRQAIYYWAYRLTPLSCQGIGAKLGNRDHSTVLYGVKAYRKKRAGNGRHLRAGRRKP</sequence>
<organism evidence="2 3">
    <name type="scientific">Ochrobactrum soli</name>
    <dbReference type="NCBI Taxonomy" id="2448455"/>
    <lineage>
        <taxon>Bacteria</taxon>
        <taxon>Pseudomonadati</taxon>
        <taxon>Pseudomonadota</taxon>
        <taxon>Alphaproteobacteria</taxon>
        <taxon>Hyphomicrobiales</taxon>
        <taxon>Brucellaceae</taxon>
        <taxon>Brucella/Ochrobactrum group</taxon>
        <taxon>Ochrobactrum</taxon>
    </lineage>
</organism>
<protein>
    <recommendedName>
        <fullName evidence="1">Chromosomal replication initiator DnaA C-terminal domain-containing protein</fullName>
    </recommendedName>
</protein>
<dbReference type="SMART" id="SM00760">
    <property type="entry name" value="Bac_DnaA_C"/>
    <property type="match status" value="1"/>
</dbReference>
<dbReference type="InterPro" id="IPR013159">
    <property type="entry name" value="DnaA_C"/>
</dbReference>
<dbReference type="EMBL" id="JABFCY010000014">
    <property type="protein sequence ID" value="NNU62449.1"/>
    <property type="molecule type" value="Genomic_DNA"/>
</dbReference>
<dbReference type="Pfam" id="PF08299">
    <property type="entry name" value="Bac_DnaA_C"/>
    <property type="match status" value="1"/>
</dbReference>
<feature type="domain" description="Chromosomal replication initiator DnaA C-terminal" evidence="1">
    <location>
        <begin position="101"/>
        <end position="170"/>
    </location>
</feature>
<dbReference type="CDD" id="cd06571">
    <property type="entry name" value="Bac_DnaA_C"/>
    <property type="match status" value="1"/>
</dbReference>
<dbReference type="GO" id="GO:0043565">
    <property type="term" value="F:sequence-specific DNA binding"/>
    <property type="evidence" value="ECO:0007669"/>
    <property type="project" value="InterPro"/>
</dbReference>
<dbReference type="GO" id="GO:0005524">
    <property type="term" value="F:ATP binding"/>
    <property type="evidence" value="ECO:0007669"/>
    <property type="project" value="InterPro"/>
</dbReference>
<reference evidence="2 3" key="1">
    <citation type="submission" date="2020-05" db="EMBL/GenBank/DDBJ databases">
        <title>Draft Genome Sequence of Ochrobactrum soli Isolated from Stable Fly Gut.</title>
        <authorList>
            <person name="Pileggi M.T."/>
            <person name="Vazhakkala L.J."/>
            <person name="Wong C.N."/>
        </authorList>
    </citation>
    <scope>NUCLEOTIDE SEQUENCE [LARGE SCALE GENOMIC DNA]</scope>
    <source>
        <strain evidence="2 3">MTP-C0764</strain>
    </source>
</reference>
<dbReference type="GO" id="GO:0006275">
    <property type="term" value="P:regulation of DNA replication"/>
    <property type="evidence" value="ECO:0007669"/>
    <property type="project" value="InterPro"/>
</dbReference>
<comment type="caution">
    <text evidence="2">The sequence shown here is derived from an EMBL/GenBank/DDBJ whole genome shotgun (WGS) entry which is preliminary data.</text>
</comment>
<dbReference type="SUPFAM" id="SSF48295">
    <property type="entry name" value="TrpR-like"/>
    <property type="match status" value="1"/>
</dbReference>
<dbReference type="AlphaFoldDB" id="A0A849KUF4"/>
<dbReference type="RefSeq" id="WP_171318898.1">
    <property type="nucleotide sequence ID" value="NZ_JABFCY010000014.1"/>
</dbReference>
<evidence type="ECO:0000313" key="2">
    <source>
        <dbReference type="EMBL" id="NNU62449.1"/>
    </source>
</evidence>